<dbReference type="OrthoDB" id="9806430at2"/>
<dbReference type="Gene3D" id="1.20.970.10">
    <property type="entry name" value="Transferase, Pyrimidine Nucleoside Phosphorylase, Chain C"/>
    <property type="match status" value="1"/>
</dbReference>
<comment type="caution">
    <text evidence="12">Lacks conserved residue(s) required for the propagation of feature annotation.</text>
</comment>
<dbReference type="InterPro" id="IPR005940">
    <property type="entry name" value="Anthranilate_Pribosyl_Tfrase"/>
</dbReference>
<feature type="binding site" evidence="12">
    <location>
        <position position="85"/>
    </location>
    <ligand>
        <name>anthranilate</name>
        <dbReference type="ChEBI" id="CHEBI:16567"/>
        <label>1</label>
    </ligand>
</feature>
<dbReference type="FunFam" id="1.20.970.10:FF:000006">
    <property type="entry name" value="Anthranilate phosphoribosyltransferase"/>
    <property type="match status" value="1"/>
</dbReference>
<evidence type="ECO:0000256" key="12">
    <source>
        <dbReference type="HAMAP-Rule" id="MF_00211"/>
    </source>
</evidence>
<feature type="binding site" evidence="12">
    <location>
        <begin position="113"/>
        <end position="121"/>
    </location>
    <ligand>
        <name>5-phospho-alpha-D-ribose 1-diphosphate</name>
        <dbReference type="ChEBI" id="CHEBI:58017"/>
    </ligand>
</feature>
<evidence type="ECO:0000256" key="8">
    <source>
        <dbReference type="ARBA" id="ARBA00022842"/>
    </source>
</evidence>
<dbReference type="Pfam" id="PF00591">
    <property type="entry name" value="Glycos_transf_3"/>
    <property type="match status" value="1"/>
</dbReference>
<feature type="binding site" evidence="12">
    <location>
        <position position="229"/>
    </location>
    <ligand>
        <name>Mg(2+)</name>
        <dbReference type="ChEBI" id="CHEBI:18420"/>
        <label>2</label>
    </ligand>
</feature>
<evidence type="ECO:0000256" key="4">
    <source>
        <dbReference type="ARBA" id="ARBA00022676"/>
    </source>
</evidence>
<protein>
    <recommendedName>
        <fullName evidence="12">Anthranilate phosphoribosyltransferase</fullName>
        <ecNumber evidence="12">2.4.2.18</ecNumber>
    </recommendedName>
</protein>
<dbReference type="RefSeq" id="WP_075126092.1">
    <property type="nucleotide sequence ID" value="NZ_MSIE01000023.1"/>
</dbReference>
<feature type="binding site" evidence="12">
    <location>
        <position position="171"/>
    </location>
    <ligand>
        <name>anthranilate</name>
        <dbReference type="ChEBI" id="CHEBI:16567"/>
        <label>2</label>
    </ligand>
</feature>
<reference evidence="15 16" key="1">
    <citation type="submission" date="2016-12" db="EMBL/GenBank/DDBJ databases">
        <title>The draft genome sequence of Actinophytocola sp. 11-183.</title>
        <authorList>
            <person name="Wang W."/>
            <person name="Yuan L."/>
        </authorList>
    </citation>
    <scope>NUCLEOTIDE SEQUENCE [LARGE SCALE GENOMIC DNA]</scope>
    <source>
        <strain evidence="15 16">11-183</strain>
    </source>
</reference>
<dbReference type="EC" id="2.4.2.18" evidence="12"/>
<evidence type="ECO:0000256" key="7">
    <source>
        <dbReference type="ARBA" id="ARBA00022822"/>
    </source>
</evidence>
<dbReference type="PANTHER" id="PTHR43285">
    <property type="entry name" value="ANTHRANILATE PHOSPHORIBOSYLTRANSFERASE"/>
    <property type="match status" value="1"/>
</dbReference>
<evidence type="ECO:0000256" key="3">
    <source>
        <dbReference type="ARBA" id="ARBA00022605"/>
    </source>
</evidence>
<evidence type="ECO:0000259" key="14">
    <source>
        <dbReference type="Pfam" id="PF02885"/>
    </source>
</evidence>
<evidence type="ECO:0000256" key="9">
    <source>
        <dbReference type="ARBA" id="ARBA00023141"/>
    </source>
</evidence>
<evidence type="ECO:0000256" key="6">
    <source>
        <dbReference type="ARBA" id="ARBA00022723"/>
    </source>
</evidence>
<sequence>MSEASLTWPSLLNRLVARNDLTAEDTAWAMDEMMSGRATPTQIGAFAVALRAKGETAGEVAGMAEVMLAHARRVTLDRPAVDVVGTGGDQAGTVNISTMSALVTAAAGVPVVKHGNRAASSRCGTADVLEKLGVAIELSPESVTKSVQELGIGFCFAPAFHPALRHVGPSRAQLGIPTTFNVLGPLTNPAQPTSALVGVANERMAPIIADVLAARGFSVLVVHGDDGLDEITTTTTTTAWVVSGGTVRTEKIDPSALSIARSGAHDLAGGDAEKNATVVRALAAGQAGPVRDTVLLNAAGAIAAFRGLSDDLHADLAAAMETATEAVESGRVADLLERWVPLSAALRDEDAGVAGVAG</sequence>
<feature type="binding site" evidence="12">
    <location>
        <position position="85"/>
    </location>
    <ligand>
        <name>5-phospho-alpha-D-ribose 1-diphosphate</name>
        <dbReference type="ChEBI" id="CHEBI:58017"/>
    </ligand>
</feature>
<dbReference type="Proteomes" id="UP000185596">
    <property type="component" value="Unassembled WGS sequence"/>
</dbReference>
<dbReference type="Pfam" id="PF02885">
    <property type="entry name" value="Glycos_trans_3N"/>
    <property type="match status" value="1"/>
</dbReference>
<dbReference type="InterPro" id="IPR000312">
    <property type="entry name" value="Glycosyl_Trfase_fam3"/>
</dbReference>
<name>A0A1Q8CRI5_9PSEU</name>
<feature type="binding site" evidence="12">
    <location>
        <position position="125"/>
    </location>
    <ligand>
        <name>5-phospho-alpha-D-ribose 1-diphosphate</name>
        <dbReference type="ChEBI" id="CHEBI:58017"/>
    </ligand>
</feature>
<comment type="function">
    <text evidence="12">Catalyzes the transfer of the phosphoribosyl group of 5-phosphorylribose-1-pyrophosphate (PRPP) to anthranilate to yield N-(5'-phosphoribosyl)-anthranilate (PRA).</text>
</comment>
<feature type="binding site" evidence="12">
    <location>
        <begin position="95"/>
        <end position="98"/>
    </location>
    <ligand>
        <name>5-phospho-alpha-D-ribose 1-diphosphate</name>
        <dbReference type="ChEBI" id="CHEBI:58017"/>
    </ligand>
</feature>
<feature type="binding site" evidence="12">
    <location>
        <begin position="88"/>
        <end position="89"/>
    </location>
    <ligand>
        <name>5-phospho-alpha-D-ribose 1-diphosphate</name>
        <dbReference type="ChEBI" id="CHEBI:58017"/>
    </ligand>
</feature>
<dbReference type="Gene3D" id="3.40.1030.10">
    <property type="entry name" value="Nucleoside phosphorylase/phosphoribosyltransferase catalytic domain"/>
    <property type="match status" value="1"/>
</dbReference>
<dbReference type="HAMAP" id="MF_00211">
    <property type="entry name" value="TrpD"/>
    <property type="match status" value="1"/>
</dbReference>
<evidence type="ECO:0000256" key="11">
    <source>
        <dbReference type="ARBA" id="ARBA00061188"/>
    </source>
</evidence>
<evidence type="ECO:0000256" key="1">
    <source>
        <dbReference type="ARBA" id="ARBA00004907"/>
    </source>
</evidence>
<feature type="binding site" evidence="12">
    <location>
        <position position="230"/>
    </location>
    <ligand>
        <name>Mg(2+)</name>
        <dbReference type="ChEBI" id="CHEBI:18420"/>
        <label>1</label>
    </ligand>
</feature>
<keyword evidence="3 12" id="KW-0028">Amino-acid biosynthesis</keyword>
<evidence type="ECO:0000313" key="16">
    <source>
        <dbReference type="Proteomes" id="UP000185596"/>
    </source>
</evidence>
<dbReference type="SUPFAM" id="SSF52418">
    <property type="entry name" value="Nucleoside phosphorylase/phosphoribosyltransferase catalytic domain"/>
    <property type="match status" value="1"/>
</dbReference>
<proteinExistence type="inferred from homology"/>
<dbReference type="STRING" id="1912961.BU204_13970"/>
<dbReference type="InterPro" id="IPR017459">
    <property type="entry name" value="Glycosyl_Trfase_fam3_N_dom"/>
</dbReference>
<gene>
    <name evidence="12" type="primary">trpD</name>
    <name evidence="15" type="ORF">BU204_13970</name>
</gene>
<keyword evidence="8 12" id="KW-0460">Magnesium</keyword>
<comment type="cofactor">
    <cofactor evidence="12">
        <name>Mg(2+)</name>
        <dbReference type="ChEBI" id="CHEBI:18420"/>
    </cofactor>
    <text evidence="12">Binds 2 magnesium ions per monomer.</text>
</comment>
<dbReference type="PANTHER" id="PTHR43285:SF2">
    <property type="entry name" value="ANTHRANILATE PHOSPHORIBOSYLTRANSFERASE"/>
    <property type="match status" value="1"/>
</dbReference>
<organism evidence="15 16">
    <name type="scientific">Actinophytocola xanthii</name>
    <dbReference type="NCBI Taxonomy" id="1912961"/>
    <lineage>
        <taxon>Bacteria</taxon>
        <taxon>Bacillati</taxon>
        <taxon>Actinomycetota</taxon>
        <taxon>Actinomycetes</taxon>
        <taxon>Pseudonocardiales</taxon>
        <taxon>Pseudonocardiaceae</taxon>
    </lineage>
</organism>
<comment type="catalytic activity">
    <reaction evidence="10 12">
        <text>N-(5-phospho-beta-D-ribosyl)anthranilate + diphosphate = 5-phospho-alpha-D-ribose 1-diphosphate + anthranilate</text>
        <dbReference type="Rhea" id="RHEA:11768"/>
        <dbReference type="ChEBI" id="CHEBI:16567"/>
        <dbReference type="ChEBI" id="CHEBI:18277"/>
        <dbReference type="ChEBI" id="CHEBI:33019"/>
        <dbReference type="ChEBI" id="CHEBI:58017"/>
        <dbReference type="EC" id="2.4.2.18"/>
    </reaction>
</comment>
<keyword evidence="9 12" id="KW-0057">Aromatic amino acid biosynthesis</keyword>
<evidence type="ECO:0000259" key="13">
    <source>
        <dbReference type="Pfam" id="PF00591"/>
    </source>
</evidence>
<dbReference type="AlphaFoldDB" id="A0A1Q8CRI5"/>
<comment type="similarity">
    <text evidence="12">Belongs to the anthranilate phosphoribosyltransferase family.</text>
</comment>
<feature type="domain" description="Glycosyl transferase family 3" evidence="13">
    <location>
        <begin position="79"/>
        <end position="331"/>
    </location>
</feature>
<accession>A0A1Q8CRI5</accession>
<comment type="subunit">
    <text evidence="2 12">Homodimer.</text>
</comment>
<dbReference type="SUPFAM" id="SSF47648">
    <property type="entry name" value="Nucleoside phosphorylase/phosphoribosyltransferase N-terminal domain"/>
    <property type="match status" value="1"/>
</dbReference>
<feature type="domain" description="Glycosyl transferase family 3 N-terminal" evidence="14">
    <location>
        <begin position="10"/>
        <end position="71"/>
    </location>
</feature>
<comment type="pathway">
    <text evidence="1 12">Amino-acid biosynthesis; L-tryptophan biosynthesis; L-tryptophan from chorismate: step 2/5.</text>
</comment>
<dbReference type="EMBL" id="MSIE01000023">
    <property type="protein sequence ID" value="OLF16969.1"/>
    <property type="molecule type" value="Genomic_DNA"/>
</dbReference>
<evidence type="ECO:0000256" key="10">
    <source>
        <dbReference type="ARBA" id="ARBA00052328"/>
    </source>
</evidence>
<dbReference type="GO" id="GO:0000162">
    <property type="term" value="P:L-tryptophan biosynthetic process"/>
    <property type="evidence" value="ECO:0007669"/>
    <property type="project" value="UniProtKB-UniRule"/>
</dbReference>
<dbReference type="GO" id="GO:0004048">
    <property type="term" value="F:anthranilate phosphoribosyltransferase activity"/>
    <property type="evidence" value="ECO:0007669"/>
    <property type="project" value="UniProtKB-UniRule"/>
</dbReference>
<dbReference type="GO" id="GO:0000287">
    <property type="term" value="F:magnesium ion binding"/>
    <property type="evidence" value="ECO:0007669"/>
    <property type="project" value="UniProtKB-UniRule"/>
</dbReference>
<evidence type="ECO:0000256" key="2">
    <source>
        <dbReference type="ARBA" id="ARBA00011738"/>
    </source>
</evidence>
<evidence type="ECO:0000313" key="15">
    <source>
        <dbReference type="EMBL" id="OLF16969.1"/>
    </source>
</evidence>
<dbReference type="NCBIfam" id="TIGR01245">
    <property type="entry name" value="trpD"/>
    <property type="match status" value="1"/>
</dbReference>
<keyword evidence="7 12" id="KW-0822">Tryptophan biosynthesis</keyword>
<dbReference type="FunFam" id="3.40.1030.10:FF:000002">
    <property type="entry name" value="Anthranilate phosphoribosyltransferase"/>
    <property type="match status" value="1"/>
</dbReference>
<feature type="binding site" evidence="12">
    <location>
        <position position="93"/>
    </location>
    <ligand>
        <name>5-phospho-alpha-D-ribose 1-diphosphate</name>
        <dbReference type="ChEBI" id="CHEBI:58017"/>
    </ligand>
</feature>
<dbReference type="InterPro" id="IPR036320">
    <property type="entry name" value="Glycosyl_Trfase_fam3_N_dom_sf"/>
</dbReference>
<dbReference type="InterPro" id="IPR035902">
    <property type="entry name" value="Nuc_phospho_transferase"/>
</dbReference>
<feature type="binding site" evidence="12">
    <location>
        <position position="230"/>
    </location>
    <ligand>
        <name>Mg(2+)</name>
        <dbReference type="ChEBI" id="CHEBI:18420"/>
        <label>2</label>
    </ligand>
</feature>
<keyword evidence="16" id="KW-1185">Reference proteome</keyword>
<feature type="binding site" evidence="12">
    <location>
        <position position="97"/>
    </location>
    <ligand>
        <name>Mg(2+)</name>
        <dbReference type="ChEBI" id="CHEBI:18420"/>
        <label>1</label>
    </ligand>
</feature>
<keyword evidence="5 12" id="KW-0808">Transferase</keyword>
<keyword evidence="6 12" id="KW-0479">Metal-binding</keyword>
<keyword evidence="4 12" id="KW-0328">Glycosyltransferase</keyword>
<feature type="binding site" evidence="12">
    <location>
        <position position="116"/>
    </location>
    <ligand>
        <name>anthranilate</name>
        <dbReference type="ChEBI" id="CHEBI:16567"/>
        <label>1</label>
    </ligand>
</feature>
<dbReference type="UniPathway" id="UPA00035">
    <property type="reaction ID" value="UER00041"/>
</dbReference>
<comment type="caution">
    <text evidence="15">The sequence shown here is derived from an EMBL/GenBank/DDBJ whole genome shotgun (WGS) entry which is preliminary data.</text>
</comment>
<comment type="similarity">
    <text evidence="11">In the C-terminal section; belongs to the anthranilate phosphoribosyltransferase family.</text>
</comment>
<dbReference type="GO" id="GO:0005829">
    <property type="term" value="C:cytosol"/>
    <property type="evidence" value="ECO:0007669"/>
    <property type="project" value="TreeGrafter"/>
</dbReference>
<evidence type="ECO:0000256" key="5">
    <source>
        <dbReference type="ARBA" id="ARBA00022679"/>
    </source>
</evidence>